<comment type="catalytic activity">
    <reaction evidence="8">
        <text>cholate + taurine = taurocholate + H2O</text>
        <dbReference type="Rhea" id="RHEA:47108"/>
        <dbReference type="ChEBI" id="CHEBI:15377"/>
        <dbReference type="ChEBI" id="CHEBI:29747"/>
        <dbReference type="ChEBI" id="CHEBI:36257"/>
        <dbReference type="ChEBI" id="CHEBI:507393"/>
    </reaction>
    <physiologicalReaction direction="right-to-left" evidence="8">
        <dbReference type="Rhea" id="RHEA:47110"/>
    </physiologicalReaction>
</comment>
<dbReference type="Gene3D" id="3.60.60.10">
    <property type="entry name" value="Penicillin V Acylase, Chain A"/>
    <property type="match status" value="1"/>
</dbReference>
<comment type="caution">
    <text evidence="12">The sequence shown here is derived from an EMBL/GenBank/DDBJ whole genome shotgun (WGS) entry which is preliminary data.</text>
</comment>
<dbReference type="NCBIfam" id="NF038245">
    <property type="entry name" value="bile_salt_hydro"/>
    <property type="match status" value="1"/>
</dbReference>
<dbReference type="GO" id="GO:0045302">
    <property type="term" value="F:choloylglycine hydrolase activity"/>
    <property type="evidence" value="ECO:0007669"/>
    <property type="project" value="UniProtKB-EC"/>
</dbReference>
<dbReference type="SUPFAM" id="SSF56235">
    <property type="entry name" value="N-terminal nucleophile aminohydrolases (Ntn hydrolases)"/>
    <property type="match status" value="1"/>
</dbReference>
<dbReference type="Pfam" id="PF02275">
    <property type="entry name" value="CBAH"/>
    <property type="match status" value="2"/>
</dbReference>
<name>A0A9D2J7A9_9FIRM</name>
<evidence type="ECO:0000259" key="11">
    <source>
        <dbReference type="Pfam" id="PF02275"/>
    </source>
</evidence>
<dbReference type="AlphaFoldDB" id="A0A9D2J7A9"/>
<dbReference type="CDD" id="cd00542">
    <property type="entry name" value="Ntn_PVA"/>
    <property type="match status" value="1"/>
</dbReference>
<accession>A0A9D2J7A9</accession>
<dbReference type="InterPro" id="IPR029055">
    <property type="entry name" value="Ntn_hydrolases_N"/>
</dbReference>
<gene>
    <name evidence="12" type="primary">bsh</name>
    <name evidence="12" type="ORF">H9968_00170</name>
</gene>
<evidence type="ECO:0000256" key="5">
    <source>
        <dbReference type="ARBA" id="ARBA00044769"/>
    </source>
</evidence>
<comment type="catalytic activity">
    <reaction evidence="9">
        <text>taurodeoxycholate + H2O = deoxycholate + taurine</text>
        <dbReference type="Rhea" id="RHEA:47556"/>
        <dbReference type="ChEBI" id="CHEBI:15377"/>
        <dbReference type="ChEBI" id="CHEBI:23614"/>
        <dbReference type="ChEBI" id="CHEBI:36261"/>
        <dbReference type="ChEBI" id="CHEBI:507393"/>
    </reaction>
    <physiologicalReaction direction="left-to-right" evidence="9">
        <dbReference type="Rhea" id="RHEA:47557"/>
    </physiologicalReaction>
</comment>
<reference evidence="12" key="2">
    <citation type="submission" date="2021-04" db="EMBL/GenBank/DDBJ databases">
        <authorList>
            <person name="Gilroy R."/>
        </authorList>
    </citation>
    <scope>NUCLEOTIDE SEQUENCE</scope>
    <source>
        <strain evidence="12">CHK179-28034</strain>
    </source>
</reference>
<dbReference type="InterPro" id="IPR052193">
    <property type="entry name" value="Peptidase_C59"/>
</dbReference>
<evidence type="ECO:0000256" key="8">
    <source>
        <dbReference type="ARBA" id="ARBA00047285"/>
    </source>
</evidence>
<evidence type="ECO:0000256" key="9">
    <source>
        <dbReference type="ARBA" id="ARBA00048897"/>
    </source>
</evidence>
<sequence>MCTAITFLGEDFYFGRTLDDTVSRNEEGVITPRNYPFAFRHMGEMQNHYAIIGMACVGRSGNEPAGSPVGKANKWEIDRQNSGGKEPSPIGREYPLYYEAVNEKGLAMAGLNFVGNAFYQDFEGAEPGQEYVAQFELIPWILGQCATVEEARRRLERLTVTGDAFAPGLPPAQLHWLLADKKEAVTIEAVREGLRVYENLAGVLTNNPPFLEQMFQLNNYMHISPREPENLFCDRLPLKMYSRGMGALGLPGDLSSQSRFVRAVFTRMHAVAGSSEEENVSQFFHILGTVDQTKGCCQVGENDYEMTIYTSCCNTERGIYYYTTYGNRQITAVDMHRENLDGASLLRYPLIGGEQIRRQNENSCGDRRE</sequence>
<evidence type="ECO:0000313" key="13">
    <source>
        <dbReference type="Proteomes" id="UP000824049"/>
    </source>
</evidence>
<comment type="similarity">
    <text evidence="2">Belongs to the peptidase C59 family.</text>
</comment>
<evidence type="ECO:0000256" key="7">
    <source>
        <dbReference type="ARBA" id="ARBA00044806"/>
    </source>
</evidence>
<dbReference type="PANTHER" id="PTHR35527">
    <property type="entry name" value="CHOLOYLGLYCINE HYDROLASE"/>
    <property type="match status" value="1"/>
</dbReference>
<evidence type="ECO:0000256" key="6">
    <source>
        <dbReference type="ARBA" id="ARBA00044804"/>
    </source>
</evidence>
<evidence type="ECO:0000256" key="2">
    <source>
        <dbReference type="ARBA" id="ARBA00006625"/>
    </source>
</evidence>
<dbReference type="EC" id="3.5.1.24" evidence="5"/>
<feature type="domain" description="Choloylglycine hydrolase/NAAA C-terminal" evidence="11">
    <location>
        <begin position="2"/>
        <end position="56"/>
    </location>
</feature>
<reference evidence="12" key="1">
    <citation type="journal article" date="2021" name="PeerJ">
        <title>Extensive microbial diversity within the chicken gut microbiome revealed by metagenomics and culture.</title>
        <authorList>
            <person name="Gilroy R."/>
            <person name="Ravi A."/>
            <person name="Getino M."/>
            <person name="Pursley I."/>
            <person name="Horton D.L."/>
            <person name="Alikhan N.F."/>
            <person name="Baker D."/>
            <person name="Gharbi K."/>
            <person name="Hall N."/>
            <person name="Watson M."/>
            <person name="Adriaenssens E.M."/>
            <person name="Foster-Nyarko E."/>
            <person name="Jarju S."/>
            <person name="Secka A."/>
            <person name="Antonio M."/>
            <person name="Oren A."/>
            <person name="Chaudhuri R.R."/>
            <person name="La Ragione R."/>
            <person name="Hildebrand F."/>
            <person name="Pallen M.J."/>
        </authorList>
    </citation>
    <scope>NUCLEOTIDE SEQUENCE</scope>
    <source>
        <strain evidence="12">CHK179-28034</strain>
    </source>
</reference>
<dbReference type="PANTHER" id="PTHR35527:SF2">
    <property type="entry name" value="HYDROLASE"/>
    <property type="match status" value="1"/>
</dbReference>
<comment type="pathway">
    <text evidence="1">Lipid metabolism; bile acid biosynthesis.</text>
</comment>
<evidence type="ECO:0000313" key="12">
    <source>
        <dbReference type="EMBL" id="HIZ38334.1"/>
    </source>
</evidence>
<evidence type="ECO:0000256" key="3">
    <source>
        <dbReference type="ARBA" id="ARBA00022801"/>
    </source>
</evidence>
<dbReference type="Proteomes" id="UP000824049">
    <property type="component" value="Unassembled WGS sequence"/>
</dbReference>
<evidence type="ECO:0000256" key="10">
    <source>
        <dbReference type="SAM" id="MobiDB-lite"/>
    </source>
</evidence>
<feature type="domain" description="Choloylglycine hydrolase/NAAA C-terminal" evidence="11">
    <location>
        <begin position="93"/>
        <end position="345"/>
    </location>
</feature>
<organism evidence="12 13">
    <name type="scientific">Candidatus Anaerobutyricum stercoris</name>
    <dbReference type="NCBI Taxonomy" id="2838457"/>
    <lineage>
        <taxon>Bacteria</taxon>
        <taxon>Bacillati</taxon>
        <taxon>Bacillota</taxon>
        <taxon>Clostridia</taxon>
        <taxon>Lachnospirales</taxon>
        <taxon>Lachnospiraceae</taxon>
        <taxon>Anaerobutyricum</taxon>
    </lineage>
</organism>
<evidence type="ECO:0000256" key="4">
    <source>
        <dbReference type="ARBA" id="ARBA00023098"/>
    </source>
</evidence>
<dbReference type="EMBL" id="DXBR01000001">
    <property type="protein sequence ID" value="HIZ38334.1"/>
    <property type="molecule type" value="Genomic_DNA"/>
</dbReference>
<dbReference type="GO" id="GO:0006629">
    <property type="term" value="P:lipid metabolic process"/>
    <property type="evidence" value="ECO:0007669"/>
    <property type="project" value="UniProtKB-KW"/>
</dbReference>
<evidence type="ECO:0000256" key="1">
    <source>
        <dbReference type="ARBA" id="ARBA00004860"/>
    </source>
</evidence>
<keyword evidence="4" id="KW-0443">Lipid metabolism</keyword>
<dbReference type="InterPro" id="IPR029132">
    <property type="entry name" value="CBAH/NAAA_C"/>
</dbReference>
<dbReference type="InterPro" id="IPR047711">
    <property type="entry name" value="CBAH"/>
</dbReference>
<proteinExistence type="inferred from homology"/>
<feature type="region of interest" description="Disordered" evidence="10">
    <location>
        <begin position="65"/>
        <end position="88"/>
    </location>
</feature>
<keyword evidence="3 12" id="KW-0378">Hydrolase</keyword>
<protein>
    <recommendedName>
        <fullName evidence="5">choloylglycine hydrolase</fullName>
        <ecNumber evidence="5">3.5.1.24</ecNumber>
    </recommendedName>
    <alternativeName>
        <fullName evidence="6">Bile salt hydrolase</fullName>
    </alternativeName>
    <alternativeName>
        <fullName evidence="7">Choloylglycine hydrolase</fullName>
    </alternativeName>
</protein>